<dbReference type="GO" id="GO:0016462">
    <property type="term" value="F:pyrophosphatase activity"/>
    <property type="evidence" value="ECO:0007669"/>
    <property type="project" value="TreeGrafter"/>
</dbReference>
<dbReference type="RefSeq" id="WP_160853795.1">
    <property type="nucleotide sequence ID" value="NZ_WUWG01000003.1"/>
</dbReference>
<dbReference type="EMBL" id="WUWG01000003">
    <property type="protein sequence ID" value="MXU65375.1"/>
    <property type="molecule type" value="Genomic_DNA"/>
</dbReference>
<dbReference type="PANTHER" id="PTHR30005:SF0">
    <property type="entry name" value="RETROGRADE REGULATION PROTEIN 2"/>
    <property type="match status" value="1"/>
</dbReference>
<dbReference type="Pfam" id="PF02541">
    <property type="entry name" value="Ppx-GppA"/>
    <property type="match status" value="1"/>
</dbReference>
<dbReference type="CDD" id="cd24052">
    <property type="entry name" value="ASKHA_NBD_HpPPX-GppA-like"/>
    <property type="match status" value="1"/>
</dbReference>
<dbReference type="SUPFAM" id="SSF53067">
    <property type="entry name" value="Actin-like ATPase domain"/>
    <property type="match status" value="2"/>
</dbReference>
<proteinExistence type="predicted"/>
<dbReference type="Gene3D" id="1.10.3210.10">
    <property type="entry name" value="Hypothetical protein af1432"/>
    <property type="match status" value="1"/>
</dbReference>
<gene>
    <name evidence="3" type="ORF">GSH16_07935</name>
</gene>
<evidence type="ECO:0000313" key="4">
    <source>
        <dbReference type="Proteomes" id="UP000436016"/>
    </source>
</evidence>
<protein>
    <submittedName>
        <fullName evidence="3">Exopolyphosphatase</fullName>
    </submittedName>
</protein>
<dbReference type="Proteomes" id="UP000436016">
    <property type="component" value="Unassembled WGS sequence"/>
</dbReference>
<dbReference type="SUPFAM" id="SSF109604">
    <property type="entry name" value="HD-domain/PDEase-like"/>
    <property type="match status" value="1"/>
</dbReference>
<name>A0A6B0TUC7_9RHOB</name>
<dbReference type="InterPro" id="IPR050273">
    <property type="entry name" value="GppA/Ppx_hydrolase"/>
</dbReference>
<evidence type="ECO:0000259" key="1">
    <source>
        <dbReference type="Pfam" id="PF02541"/>
    </source>
</evidence>
<comment type="caution">
    <text evidence="3">The sequence shown here is derived from an EMBL/GenBank/DDBJ whole genome shotgun (WGS) entry which is preliminary data.</text>
</comment>
<keyword evidence="4" id="KW-1185">Reference proteome</keyword>
<dbReference type="InterPro" id="IPR048951">
    <property type="entry name" value="Ppx_C"/>
</dbReference>
<sequence length="505" mass="54599">MLSLPDGPGAAPAPPADPVARMGVIDVGSNSVRFVVFDGIARSPAYFYNEKILCGLGAGLAESGRLNPQGRIRALNALHRFAALSREMKLGGLVAVATAAVREAEDGPAFCARVAAETGLTIRVASGAEEAEFSAKGVLLGWPHANGLVCDIGGASMELAQVADGQIGRLQTSPLGPLKLRDLIEGGGDLRTHLKDQIGLLRQSFPEAVHRLFLVGGSWRAIARLDMYRRDYPLMVLHEYELAPKDLRDTLDWIADSTPEDLAGLTDTSSARLALVPLAARVLRRMLKSFSPELVSFSSYGLREGVLYDRMPVSLRESDPLLEVARHLEARESRFPGFGAALYDWMQPIVSMLDEAEQRVVRAACHMHDIAWRAHPDYRGEICFDSVARANYSGLDHRGRMFLGLAVLARYKNAEKMPEYALAAAMLPPHRVEQALTLGKALRLGAMLSGSVGGALLRTRLSVESDRLVLTLSGPDCALEGEAVERRLAALADRLGLAPELRATA</sequence>
<organism evidence="3 4">
    <name type="scientific">Oceanomicrobium pacificus</name>
    <dbReference type="NCBI Taxonomy" id="2692916"/>
    <lineage>
        <taxon>Bacteria</taxon>
        <taxon>Pseudomonadati</taxon>
        <taxon>Pseudomonadota</taxon>
        <taxon>Alphaproteobacteria</taxon>
        <taxon>Rhodobacterales</taxon>
        <taxon>Paracoccaceae</taxon>
        <taxon>Oceanomicrobium</taxon>
    </lineage>
</organism>
<dbReference type="InterPro" id="IPR003695">
    <property type="entry name" value="Ppx_GppA_N"/>
</dbReference>
<dbReference type="InterPro" id="IPR043129">
    <property type="entry name" value="ATPase_NBD"/>
</dbReference>
<feature type="domain" description="Ppx/GppA phosphatase N-terminal" evidence="1">
    <location>
        <begin position="50"/>
        <end position="312"/>
    </location>
</feature>
<dbReference type="AlphaFoldDB" id="A0A6B0TUC7"/>
<dbReference type="Pfam" id="PF21697">
    <property type="entry name" value="Ppx_C"/>
    <property type="match status" value="1"/>
</dbReference>
<dbReference type="Gene3D" id="3.30.420.40">
    <property type="match status" value="1"/>
</dbReference>
<dbReference type="Gene3D" id="3.30.420.150">
    <property type="entry name" value="Exopolyphosphatase. Domain 2"/>
    <property type="match status" value="1"/>
</dbReference>
<feature type="domain" description="Exopolyphosphatase C-terminal" evidence="2">
    <location>
        <begin position="355"/>
        <end position="496"/>
    </location>
</feature>
<evidence type="ECO:0000313" key="3">
    <source>
        <dbReference type="EMBL" id="MXU65375.1"/>
    </source>
</evidence>
<evidence type="ECO:0000259" key="2">
    <source>
        <dbReference type="Pfam" id="PF21697"/>
    </source>
</evidence>
<dbReference type="PANTHER" id="PTHR30005">
    <property type="entry name" value="EXOPOLYPHOSPHATASE"/>
    <property type="match status" value="1"/>
</dbReference>
<reference evidence="3 4" key="1">
    <citation type="submission" date="2019-12" db="EMBL/GenBank/DDBJ databases">
        <title>Strain KN286 was isolated from seawater, which was collected from Caroline Seamount in the tropical western Pacific.</title>
        <authorList>
            <person name="Wang Q."/>
        </authorList>
    </citation>
    <scope>NUCLEOTIDE SEQUENCE [LARGE SCALE GENOMIC DNA]</scope>
    <source>
        <strain evidence="3 4">KN286</strain>
    </source>
</reference>
<accession>A0A6B0TUC7</accession>